<dbReference type="InterPro" id="IPR036271">
    <property type="entry name" value="Tet_transcr_reg_TetR-rel_C_sf"/>
</dbReference>
<evidence type="ECO:0000259" key="5">
    <source>
        <dbReference type="PROSITE" id="PS50977"/>
    </source>
</evidence>
<keyword evidence="3" id="KW-0804">Transcription</keyword>
<dbReference type="PANTHER" id="PTHR47506:SF10">
    <property type="entry name" value="TRANSCRIPTIONAL REGULATORY PROTEIN"/>
    <property type="match status" value="1"/>
</dbReference>
<dbReference type="AlphaFoldDB" id="A0A178XJ18"/>
<feature type="DNA-binding region" description="H-T-H motif" evidence="4">
    <location>
        <begin position="39"/>
        <end position="58"/>
    </location>
</feature>
<name>A0A178XJ18_9HYPH</name>
<keyword evidence="7" id="KW-1185">Reference proteome</keyword>
<sequence length="203" mass="22059">MNFGSTSPRPVGRPREFDMNRALDAAIRIFSEKGYHGTSIAELKAETGLTAGSIYKAFRDKRDVFVAAYDRYKQIRADLLDQALSSASTGREKIARVVNSYAMSACGETGRRGCLAIGAAVELVLSDAEIADRVGEHNRKLVTRLEGFIRDGHVDGSIRKDVDPAGTALALFSYLQGVRIAGKTGELENHMLPSAEAVLRILD</sequence>
<accession>A0A178XJ18</accession>
<keyword evidence="2 4" id="KW-0238">DNA-binding</keyword>
<dbReference type="Gene3D" id="1.10.357.10">
    <property type="entry name" value="Tetracycline Repressor, domain 2"/>
    <property type="match status" value="1"/>
</dbReference>
<dbReference type="EMBL" id="LPUX01000067">
    <property type="protein sequence ID" value="OAP35214.1"/>
    <property type="molecule type" value="Genomic_DNA"/>
</dbReference>
<evidence type="ECO:0000313" key="6">
    <source>
        <dbReference type="EMBL" id="OAP35214.1"/>
    </source>
</evidence>
<organism evidence="6 7">
    <name type="scientific">Sinorhizobium glycinis</name>
    <dbReference type="NCBI Taxonomy" id="1472378"/>
    <lineage>
        <taxon>Bacteria</taxon>
        <taxon>Pseudomonadati</taxon>
        <taxon>Pseudomonadota</taxon>
        <taxon>Alphaproteobacteria</taxon>
        <taxon>Hyphomicrobiales</taxon>
        <taxon>Rhizobiaceae</taxon>
        <taxon>Sinorhizobium/Ensifer group</taxon>
        <taxon>Sinorhizobium</taxon>
    </lineage>
</organism>
<evidence type="ECO:0000256" key="4">
    <source>
        <dbReference type="PROSITE-ProRule" id="PRU00335"/>
    </source>
</evidence>
<evidence type="ECO:0000256" key="3">
    <source>
        <dbReference type="ARBA" id="ARBA00023163"/>
    </source>
</evidence>
<dbReference type="Pfam" id="PF00440">
    <property type="entry name" value="TetR_N"/>
    <property type="match status" value="1"/>
</dbReference>
<dbReference type="InterPro" id="IPR011075">
    <property type="entry name" value="TetR_C"/>
</dbReference>
<dbReference type="STRING" id="1472378.AU381_26080"/>
<dbReference type="InterPro" id="IPR009057">
    <property type="entry name" value="Homeodomain-like_sf"/>
</dbReference>
<dbReference type="InterPro" id="IPR001647">
    <property type="entry name" value="HTH_TetR"/>
</dbReference>
<dbReference type="PROSITE" id="PS01081">
    <property type="entry name" value="HTH_TETR_1"/>
    <property type="match status" value="1"/>
</dbReference>
<reference evidence="6 7" key="1">
    <citation type="journal article" date="2016" name="Int. J. Syst. Evol. Microbiol.">
        <title>Ensifer glycinis sp. nov., an novel rhizobial species associated with Glycine spp.</title>
        <authorList>
            <person name="Yan H."/>
            <person name="Yan J."/>
            <person name="Sui X.H."/>
            <person name="Wang E.T."/>
            <person name="Chen W.X."/>
            <person name="Zhang X.X."/>
            <person name="Chen W.F."/>
        </authorList>
    </citation>
    <scope>NUCLEOTIDE SEQUENCE [LARGE SCALE GENOMIC DNA]</scope>
    <source>
        <strain evidence="6 7">CCBAU 23380</strain>
    </source>
</reference>
<dbReference type="SUPFAM" id="SSF46689">
    <property type="entry name" value="Homeodomain-like"/>
    <property type="match status" value="1"/>
</dbReference>
<dbReference type="GO" id="GO:0003677">
    <property type="term" value="F:DNA binding"/>
    <property type="evidence" value="ECO:0007669"/>
    <property type="project" value="UniProtKB-UniRule"/>
</dbReference>
<evidence type="ECO:0000256" key="1">
    <source>
        <dbReference type="ARBA" id="ARBA00023015"/>
    </source>
</evidence>
<evidence type="ECO:0000256" key="2">
    <source>
        <dbReference type="ARBA" id="ARBA00023125"/>
    </source>
</evidence>
<comment type="caution">
    <text evidence="6">The sequence shown here is derived from an EMBL/GenBank/DDBJ whole genome shotgun (WGS) entry which is preliminary data.</text>
</comment>
<evidence type="ECO:0000313" key="7">
    <source>
        <dbReference type="Proteomes" id="UP000094025"/>
    </source>
</evidence>
<dbReference type="PROSITE" id="PS50977">
    <property type="entry name" value="HTH_TETR_2"/>
    <property type="match status" value="1"/>
</dbReference>
<dbReference type="Proteomes" id="UP000094025">
    <property type="component" value="Unassembled WGS sequence"/>
</dbReference>
<dbReference type="Pfam" id="PF16925">
    <property type="entry name" value="TetR_C_13"/>
    <property type="match status" value="1"/>
</dbReference>
<dbReference type="RefSeq" id="WP_064244452.1">
    <property type="nucleotide sequence ID" value="NZ_LPUX01000067.1"/>
</dbReference>
<gene>
    <name evidence="6" type="ORF">AU381_26080</name>
</gene>
<keyword evidence="1" id="KW-0805">Transcription regulation</keyword>
<dbReference type="InterPro" id="IPR023772">
    <property type="entry name" value="DNA-bd_HTH_TetR-type_CS"/>
</dbReference>
<dbReference type="SUPFAM" id="SSF48498">
    <property type="entry name" value="Tetracyclin repressor-like, C-terminal domain"/>
    <property type="match status" value="1"/>
</dbReference>
<dbReference type="PANTHER" id="PTHR47506">
    <property type="entry name" value="TRANSCRIPTIONAL REGULATORY PROTEIN"/>
    <property type="match status" value="1"/>
</dbReference>
<proteinExistence type="predicted"/>
<dbReference type="OrthoDB" id="9795242at2"/>
<feature type="domain" description="HTH tetR-type" evidence="5">
    <location>
        <begin position="16"/>
        <end position="76"/>
    </location>
</feature>
<dbReference type="PRINTS" id="PR00455">
    <property type="entry name" value="HTHTETR"/>
</dbReference>
<dbReference type="Gene3D" id="1.10.10.60">
    <property type="entry name" value="Homeodomain-like"/>
    <property type="match status" value="1"/>
</dbReference>
<protein>
    <submittedName>
        <fullName evidence="6">TetR family transcriptional regulator</fullName>
    </submittedName>
</protein>